<proteinExistence type="predicted"/>
<evidence type="ECO:0000313" key="3">
    <source>
        <dbReference type="Proteomes" id="UP000279994"/>
    </source>
</evidence>
<feature type="domain" description="AB hydrolase-1" evidence="1">
    <location>
        <begin position="23"/>
        <end position="127"/>
    </location>
</feature>
<name>A0A3N0GNM0_9ACTN</name>
<dbReference type="Proteomes" id="UP000279994">
    <property type="component" value="Unassembled WGS sequence"/>
</dbReference>
<dbReference type="InterPro" id="IPR029058">
    <property type="entry name" value="AB_hydrolase_fold"/>
</dbReference>
<dbReference type="InterPro" id="IPR050266">
    <property type="entry name" value="AB_hydrolase_sf"/>
</dbReference>
<sequence>MGALLDVGPDQLWVEDTGGDGAPLVLLHPGISDATIWDRLLPSLTDHRVIRYDRPGYGRAPRPKAPLRPVDHLLGLLDVLALDRVHLIGNSNGGGTSLALATTHPDRVASLTLLCTAVPGYPWPEDAGDPEIEAEYERLTEERDIDGLTDLYLRVFAASGTDDYLRAQVRATTKLELSGEDVTEPNPVVWEAVGDIAAPTSIVVGDRDDPDTVHADLALAEAMPGSELVRLDVDHLPQYRDPAAVADVVLRTVARA</sequence>
<protein>
    <submittedName>
        <fullName evidence="2">Alpha/beta hydrolase</fullName>
    </submittedName>
</protein>
<organism evidence="2 3">
    <name type="scientific">Nocardioides pocheonensis</name>
    <dbReference type="NCBI Taxonomy" id="661485"/>
    <lineage>
        <taxon>Bacteria</taxon>
        <taxon>Bacillati</taxon>
        <taxon>Actinomycetota</taxon>
        <taxon>Actinomycetes</taxon>
        <taxon>Propionibacteriales</taxon>
        <taxon>Nocardioidaceae</taxon>
        <taxon>Nocardioides</taxon>
    </lineage>
</organism>
<gene>
    <name evidence="2" type="ORF">EFL26_14160</name>
</gene>
<dbReference type="PRINTS" id="PR00111">
    <property type="entry name" value="ABHYDROLASE"/>
</dbReference>
<dbReference type="RefSeq" id="WP_123223482.1">
    <property type="nucleotide sequence ID" value="NZ_RJSF01000040.1"/>
</dbReference>
<evidence type="ECO:0000259" key="1">
    <source>
        <dbReference type="Pfam" id="PF00561"/>
    </source>
</evidence>
<dbReference type="GO" id="GO:0016787">
    <property type="term" value="F:hydrolase activity"/>
    <property type="evidence" value="ECO:0007669"/>
    <property type="project" value="UniProtKB-KW"/>
</dbReference>
<dbReference type="PANTHER" id="PTHR43798">
    <property type="entry name" value="MONOACYLGLYCEROL LIPASE"/>
    <property type="match status" value="1"/>
</dbReference>
<dbReference type="EMBL" id="RJSF01000040">
    <property type="protein sequence ID" value="RNM14075.1"/>
    <property type="molecule type" value="Genomic_DNA"/>
</dbReference>
<dbReference type="Gene3D" id="3.40.50.1820">
    <property type="entry name" value="alpha/beta hydrolase"/>
    <property type="match status" value="1"/>
</dbReference>
<comment type="caution">
    <text evidence="2">The sequence shown here is derived from an EMBL/GenBank/DDBJ whole genome shotgun (WGS) entry which is preliminary data.</text>
</comment>
<evidence type="ECO:0000313" key="2">
    <source>
        <dbReference type="EMBL" id="RNM14075.1"/>
    </source>
</evidence>
<keyword evidence="2" id="KW-0378">Hydrolase</keyword>
<accession>A0A3N0GNM0</accession>
<reference evidence="2 3" key="1">
    <citation type="submission" date="2018-11" db="EMBL/GenBank/DDBJ databases">
        <authorList>
            <person name="Li F."/>
        </authorList>
    </citation>
    <scope>NUCLEOTIDE SEQUENCE [LARGE SCALE GENOMIC DNA]</scope>
    <source>
        <strain evidence="2 3">Gsoil 818</strain>
    </source>
</reference>
<dbReference type="AlphaFoldDB" id="A0A3N0GNM0"/>
<dbReference type="InterPro" id="IPR000073">
    <property type="entry name" value="AB_hydrolase_1"/>
</dbReference>
<keyword evidence="3" id="KW-1185">Reference proteome</keyword>
<dbReference type="OrthoDB" id="495620at2"/>
<dbReference type="SUPFAM" id="SSF53474">
    <property type="entry name" value="alpha/beta-Hydrolases"/>
    <property type="match status" value="1"/>
</dbReference>
<dbReference type="Pfam" id="PF00561">
    <property type="entry name" value="Abhydrolase_1"/>
    <property type="match status" value="1"/>
</dbReference>